<feature type="transmembrane region" description="Helical" evidence="7">
    <location>
        <begin position="123"/>
        <end position="142"/>
    </location>
</feature>
<dbReference type="InterPro" id="IPR035906">
    <property type="entry name" value="MetI-like_sf"/>
</dbReference>
<dbReference type="InterPro" id="IPR051393">
    <property type="entry name" value="ABC_transporter_permease"/>
</dbReference>
<dbReference type="PANTHER" id="PTHR30193">
    <property type="entry name" value="ABC TRANSPORTER PERMEASE PROTEIN"/>
    <property type="match status" value="1"/>
</dbReference>
<organism evidence="10 11">
    <name type="scientific">Kribbella aluminosa</name>
    <dbReference type="NCBI Taxonomy" id="416017"/>
    <lineage>
        <taxon>Bacteria</taxon>
        <taxon>Bacillati</taxon>
        <taxon>Actinomycetota</taxon>
        <taxon>Actinomycetes</taxon>
        <taxon>Propionibacteriales</taxon>
        <taxon>Kribbellaceae</taxon>
        <taxon>Kribbella</taxon>
    </lineage>
</organism>
<dbReference type="Pfam" id="PF00528">
    <property type="entry name" value="BPD_transp_1"/>
    <property type="match status" value="1"/>
</dbReference>
<dbReference type="InterPro" id="IPR000515">
    <property type="entry name" value="MetI-like"/>
</dbReference>
<accession>A0ABS4UWC7</accession>
<comment type="similarity">
    <text evidence="7">Belongs to the binding-protein-dependent transport system permease family.</text>
</comment>
<feature type="transmembrane region" description="Helical" evidence="7">
    <location>
        <begin position="171"/>
        <end position="193"/>
    </location>
</feature>
<proteinExistence type="inferred from homology"/>
<feature type="transmembrane region" description="Helical" evidence="7">
    <location>
        <begin position="278"/>
        <end position="302"/>
    </location>
</feature>
<evidence type="ECO:0000313" key="11">
    <source>
        <dbReference type="Proteomes" id="UP000755585"/>
    </source>
</evidence>
<dbReference type="RefSeq" id="WP_307863834.1">
    <property type="nucleotide sequence ID" value="NZ_BAAAVU010000005.1"/>
</dbReference>
<feature type="transmembrane region" description="Helical" evidence="7">
    <location>
        <begin position="87"/>
        <end position="111"/>
    </location>
</feature>
<dbReference type="PROSITE" id="PS50928">
    <property type="entry name" value="ABC_TM1"/>
    <property type="match status" value="1"/>
</dbReference>
<feature type="transmembrane region" description="Helical" evidence="7">
    <location>
        <begin position="25"/>
        <end position="44"/>
    </location>
</feature>
<dbReference type="Proteomes" id="UP000755585">
    <property type="component" value="Unassembled WGS sequence"/>
</dbReference>
<protein>
    <submittedName>
        <fullName evidence="10">Raffinose/stachyose/melibiose transport system permease protein</fullName>
    </submittedName>
</protein>
<feature type="region of interest" description="Disordered" evidence="8">
    <location>
        <begin position="1"/>
        <end position="20"/>
    </location>
</feature>
<name>A0ABS4UWC7_9ACTN</name>
<keyword evidence="2 7" id="KW-0813">Transport</keyword>
<evidence type="ECO:0000256" key="2">
    <source>
        <dbReference type="ARBA" id="ARBA00022448"/>
    </source>
</evidence>
<dbReference type="Gene3D" id="1.10.3720.10">
    <property type="entry name" value="MetI-like"/>
    <property type="match status" value="1"/>
</dbReference>
<dbReference type="SUPFAM" id="SSF161098">
    <property type="entry name" value="MetI-like"/>
    <property type="match status" value="1"/>
</dbReference>
<evidence type="ECO:0000256" key="1">
    <source>
        <dbReference type="ARBA" id="ARBA00004651"/>
    </source>
</evidence>
<dbReference type="CDD" id="cd06261">
    <property type="entry name" value="TM_PBP2"/>
    <property type="match status" value="1"/>
</dbReference>
<feature type="transmembrane region" description="Helical" evidence="7">
    <location>
        <begin position="233"/>
        <end position="252"/>
    </location>
</feature>
<evidence type="ECO:0000259" key="9">
    <source>
        <dbReference type="PROSITE" id="PS50928"/>
    </source>
</evidence>
<reference evidence="10 11" key="1">
    <citation type="submission" date="2021-03" db="EMBL/GenBank/DDBJ databases">
        <title>Sequencing the genomes of 1000 actinobacteria strains.</title>
        <authorList>
            <person name="Klenk H.-P."/>
        </authorList>
    </citation>
    <scope>NUCLEOTIDE SEQUENCE [LARGE SCALE GENOMIC DNA]</scope>
    <source>
        <strain evidence="10 11">DSM 18824</strain>
    </source>
</reference>
<comment type="caution">
    <text evidence="10">The sequence shown here is derived from an EMBL/GenBank/DDBJ whole genome shotgun (WGS) entry which is preliminary data.</text>
</comment>
<evidence type="ECO:0000256" key="8">
    <source>
        <dbReference type="SAM" id="MobiDB-lite"/>
    </source>
</evidence>
<gene>
    <name evidence="10" type="ORF">JOF29_007052</name>
</gene>
<evidence type="ECO:0000256" key="5">
    <source>
        <dbReference type="ARBA" id="ARBA00022989"/>
    </source>
</evidence>
<evidence type="ECO:0000313" key="10">
    <source>
        <dbReference type="EMBL" id="MBP2355942.1"/>
    </source>
</evidence>
<evidence type="ECO:0000256" key="3">
    <source>
        <dbReference type="ARBA" id="ARBA00022475"/>
    </source>
</evidence>
<keyword evidence="6 7" id="KW-0472">Membrane</keyword>
<comment type="subcellular location">
    <subcellularLocation>
        <location evidence="1 7">Cell membrane</location>
        <topology evidence="1 7">Multi-pass membrane protein</topology>
    </subcellularLocation>
</comment>
<sequence>MAIEMPADSSRNETQRRSRKRRRSYGPYLVVVPVMLTIGVFQYYPAVNGIFRSFFAWNPAGDSPFVGVQNYARMMSDSAWWLSFRNLGIIFVFGVASWSIPLLAAELVVSLRSARARFVFRTLLILPMAFPGVVTALIWSFIYHPNDGVLNRILRDAGLGKLASNWTGDPALALGALLFIGFPFIAGLPFLIFHSSLSNIPPEIFEAAQLDGVGRIRRFWTIDLPLMASQVRLLLFLAVVATLQYGFVAYIVTKGGPDNATAVPVLQMLNEAFQGGDWGYAATLSTTLFVITLAFSLIVMFARKKTSRAASEDGLM</sequence>
<keyword evidence="3" id="KW-1003">Cell membrane</keyword>
<keyword evidence="11" id="KW-1185">Reference proteome</keyword>
<evidence type="ECO:0000256" key="7">
    <source>
        <dbReference type="RuleBase" id="RU363032"/>
    </source>
</evidence>
<dbReference type="EMBL" id="JAGINT010000002">
    <property type="protein sequence ID" value="MBP2355942.1"/>
    <property type="molecule type" value="Genomic_DNA"/>
</dbReference>
<evidence type="ECO:0000256" key="6">
    <source>
        <dbReference type="ARBA" id="ARBA00023136"/>
    </source>
</evidence>
<keyword evidence="5 7" id="KW-1133">Transmembrane helix</keyword>
<dbReference type="PANTHER" id="PTHR30193:SF37">
    <property type="entry name" value="INNER MEMBRANE ABC TRANSPORTER PERMEASE PROTEIN YCJO"/>
    <property type="match status" value="1"/>
</dbReference>
<evidence type="ECO:0000256" key="4">
    <source>
        <dbReference type="ARBA" id="ARBA00022692"/>
    </source>
</evidence>
<keyword evidence="4 7" id="KW-0812">Transmembrane</keyword>
<feature type="domain" description="ABC transmembrane type-1" evidence="9">
    <location>
        <begin position="83"/>
        <end position="299"/>
    </location>
</feature>